<organism evidence="1">
    <name type="scientific">Arundo donax</name>
    <name type="common">Giant reed</name>
    <name type="synonym">Donax arundinaceus</name>
    <dbReference type="NCBI Taxonomy" id="35708"/>
    <lineage>
        <taxon>Eukaryota</taxon>
        <taxon>Viridiplantae</taxon>
        <taxon>Streptophyta</taxon>
        <taxon>Embryophyta</taxon>
        <taxon>Tracheophyta</taxon>
        <taxon>Spermatophyta</taxon>
        <taxon>Magnoliopsida</taxon>
        <taxon>Liliopsida</taxon>
        <taxon>Poales</taxon>
        <taxon>Poaceae</taxon>
        <taxon>PACMAD clade</taxon>
        <taxon>Arundinoideae</taxon>
        <taxon>Arundineae</taxon>
        <taxon>Arundo</taxon>
    </lineage>
</organism>
<name>A0A0A8Z7D4_ARUDO</name>
<protein>
    <submittedName>
        <fullName evidence="1">Uncharacterized protein</fullName>
    </submittedName>
</protein>
<sequence>MASSEEGNFFEHLFQNSCSIGLNRIY</sequence>
<reference evidence="1" key="2">
    <citation type="journal article" date="2015" name="Data Brief">
        <title>Shoot transcriptome of the giant reed, Arundo donax.</title>
        <authorList>
            <person name="Barrero R.A."/>
            <person name="Guerrero F.D."/>
            <person name="Moolhuijzen P."/>
            <person name="Goolsby J.A."/>
            <person name="Tidwell J."/>
            <person name="Bellgard S.E."/>
            <person name="Bellgard M.I."/>
        </authorList>
    </citation>
    <scope>NUCLEOTIDE SEQUENCE</scope>
    <source>
        <tissue evidence="1">Shoot tissue taken approximately 20 cm above the soil surface</tissue>
    </source>
</reference>
<evidence type="ECO:0000313" key="1">
    <source>
        <dbReference type="EMBL" id="JAD33573.1"/>
    </source>
</evidence>
<accession>A0A0A8Z7D4</accession>
<dbReference type="AlphaFoldDB" id="A0A0A8Z7D4"/>
<proteinExistence type="predicted"/>
<dbReference type="EMBL" id="GBRH01264322">
    <property type="protein sequence ID" value="JAD33573.1"/>
    <property type="molecule type" value="Transcribed_RNA"/>
</dbReference>
<reference evidence="1" key="1">
    <citation type="submission" date="2014-09" db="EMBL/GenBank/DDBJ databases">
        <authorList>
            <person name="Magalhaes I.L.F."/>
            <person name="Oliveira U."/>
            <person name="Santos F.R."/>
            <person name="Vidigal T.H.D.A."/>
            <person name="Brescovit A.D."/>
            <person name="Santos A.J."/>
        </authorList>
    </citation>
    <scope>NUCLEOTIDE SEQUENCE</scope>
    <source>
        <tissue evidence="1">Shoot tissue taken approximately 20 cm above the soil surface</tissue>
    </source>
</reference>